<dbReference type="GO" id="GO:0015979">
    <property type="term" value="P:photosynthesis"/>
    <property type="evidence" value="ECO:0007669"/>
    <property type="project" value="UniProtKB-KW"/>
</dbReference>
<dbReference type="GO" id="GO:0009535">
    <property type="term" value="C:chloroplast thylakoid membrane"/>
    <property type="evidence" value="ECO:0007669"/>
    <property type="project" value="TreeGrafter"/>
</dbReference>
<keyword evidence="3" id="KW-0472">Membrane</keyword>
<evidence type="ECO:0000256" key="3">
    <source>
        <dbReference type="ARBA" id="ARBA00023136"/>
    </source>
</evidence>
<comment type="subcellular location">
    <subcellularLocation>
        <location evidence="1">Membrane</location>
        <topology evidence="1">Peripheral membrane protein</topology>
    </subcellularLocation>
</comment>
<gene>
    <name evidence="7" type="ORF">CTAYLR_009455</name>
</gene>
<evidence type="ECO:0000256" key="5">
    <source>
        <dbReference type="RuleBase" id="RU003509"/>
    </source>
</evidence>
<organism evidence="7 8">
    <name type="scientific">Chrysophaeum taylorii</name>
    <dbReference type="NCBI Taxonomy" id="2483200"/>
    <lineage>
        <taxon>Eukaryota</taxon>
        <taxon>Sar</taxon>
        <taxon>Stramenopiles</taxon>
        <taxon>Ochrophyta</taxon>
        <taxon>Pelagophyceae</taxon>
        <taxon>Pelagomonadales</taxon>
        <taxon>Pelagomonadaceae</taxon>
        <taxon>Chrysophaeum</taxon>
    </lineage>
</organism>
<name>A0AAD7U6F6_9STRA</name>
<accession>A0AAD7U6F6</accession>
<evidence type="ECO:0000313" key="7">
    <source>
        <dbReference type="EMBL" id="KAJ8598983.1"/>
    </source>
</evidence>
<keyword evidence="8" id="KW-1185">Reference proteome</keyword>
<dbReference type="GO" id="GO:0009523">
    <property type="term" value="C:photosystem II"/>
    <property type="evidence" value="ECO:0007669"/>
    <property type="project" value="UniProtKB-KW"/>
</dbReference>
<evidence type="ECO:0000256" key="4">
    <source>
        <dbReference type="ARBA" id="ARBA00023276"/>
    </source>
</evidence>
<dbReference type="NCBIfam" id="TIGR03047">
    <property type="entry name" value="PS_II_psb28"/>
    <property type="match status" value="1"/>
</dbReference>
<keyword evidence="4 5" id="KW-0604">Photosystem II</keyword>
<dbReference type="PANTHER" id="PTHR34963:SF2">
    <property type="entry name" value="PHOTOSYSTEM II REACTION CENTER PSB28 PROTEIN, CHLOROPLASTIC"/>
    <property type="match status" value="1"/>
</dbReference>
<evidence type="ECO:0000256" key="6">
    <source>
        <dbReference type="SAM" id="SignalP"/>
    </source>
</evidence>
<reference evidence="7" key="1">
    <citation type="submission" date="2023-01" db="EMBL/GenBank/DDBJ databases">
        <title>Metagenome sequencing of chrysophaentin producing Chrysophaeum taylorii.</title>
        <authorList>
            <person name="Davison J."/>
            <person name="Bewley C."/>
        </authorList>
    </citation>
    <scope>NUCLEOTIDE SEQUENCE</scope>
    <source>
        <strain evidence="7">NIES-1699</strain>
    </source>
</reference>
<feature type="chain" id="PRO_5042062071" description="Photosystem II reaction center Psb28 protein" evidence="6">
    <location>
        <begin position="17"/>
        <end position="149"/>
    </location>
</feature>
<protein>
    <recommendedName>
        <fullName evidence="5">Photosystem II reaction center Psb28 protein</fullName>
    </recommendedName>
</protein>
<comment type="similarity">
    <text evidence="5">Belongs to the Psb28 family.</text>
</comment>
<sequence>MASVLIFSLAALKAAGFQHHVPRPPRTVMLAETKAGIQFYDNVYEPNVPDVKLTRSRDGQTGVATFFFDEPSFFNVESEDDIPKDFITAMRLVDEEGVLSTAKVNARFVNGQPKTIEARVEMYSPAEWDRFIRFMGRYAEANGLAFNKA</sequence>
<keyword evidence="2 5" id="KW-0602">Photosynthesis</keyword>
<evidence type="ECO:0000256" key="1">
    <source>
        <dbReference type="ARBA" id="ARBA00004170"/>
    </source>
</evidence>
<dbReference type="Proteomes" id="UP001230188">
    <property type="component" value="Unassembled WGS sequence"/>
</dbReference>
<feature type="signal peptide" evidence="6">
    <location>
        <begin position="1"/>
        <end position="16"/>
    </location>
</feature>
<evidence type="ECO:0000313" key="8">
    <source>
        <dbReference type="Proteomes" id="UP001230188"/>
    </source>
</evidence>
<dbReference type="HAMAP" id="MF_01370">
    <property type="entry name" value="PSII_Psb28"/>
    <property type="match status" value="1"/>
</dbReference>
<dbReference type="AlphaFoldDB" id="A0AAD7U6F6"/>
<dbReference type="PANTHER" id="PTHR34963">
    <property type="match status" value="1"/>
</dbReference>
<proteinExistence type="inferred from homology"/>
<dbReference type="Pfam" id="PF03912">
    <property type="entry name" value="Psb28"/>
    <property type="match status" value="1"/>
</dbReference>
<dbReference type="InterPro" id="IPR038676">
    <property type="entry name" value="Psb28_c1_sf"/>
</dbReference>
<dbReference type="Gene3D" id="2.40.30.220">
    <property type="entry name" value="Photosystem II Psb28"/>
    <property type="match status" value="1"/>
</dbReference>
<keyword evidence="6" id="KW-0732">Signal</keyword>
<comment type="caution">
    <text evidence="7">The sequence shown here is derived from an EMBL/GenBank/DDBJ whole genome shotgun (WGS) entry which is preliminary data.</text>
</comment>
<dbReference type="EMBL" id="JAQMWT010000595">
    <property type="protein sequence ID" value="KAJ8598983.1"/>
    <property type="molecule type" value="Genomic_DNA"/>
</dbReference>
<dbReference type="InterPro" id="IPR005610">
    <property type="entry name" value="PSII_Psb28_class-1"/>
</dbReference>
<evidence type="ECO:0000256" key="2">
    <source>
        <dbReference type="ARBA" id="ARBA00022531"/>
    </source>
</evidence>